<keyword evidence="3 6" id="KW-0687">Ribonucleoprotein</keyword>
<dbReference type="CDD" id="cd00353">
    <property type="entry name" value="Ribosomal_S15p_S13e"/>
    <property type="match status" value="1"/>
</dbReference>
<dbReference type="SMART" id="SM01386">
    <property type="entry name" value="Ribosomal_S13_N"/>
    <property type="match status" value="1"/>
</dbReference>
<evidence type="ECO:0000256" key="3">
    <source>
        <dbReference type="ARBA" id="ARBA00023274"/>
    </source>
</evidence>
<dbReference type="SUPFAM" id="SSF47060">
    <property type="entry name" value="S15/NS1 RNA-binding domain"/>
    <property type="match status" value="1"/>
</dbReference>
<dbReference type="InParanoid" id="A0A6P6YBU6"/>
<dbReference type="GO" id="GO:0005730">
    <property type="term" value="C:nucleolus"/>
    <property type="evidence" value="ECO:0007669"/>
    <property type="project" value="TreeGrafter"/>
</dbReference>
<dbReference type="KEGG" id="dpte:113796057"/>
<accession>A0A6P6YBU6</accession>
<dbReference type="HAMAP" id="MF_01343_A">
    <property type="entry name" value="Ribosomal_uS15_A"/>
    <property type="match status" value="1"/>
</dbReference>
<sequence>MAKMYGKGKGISRSSLPYNRNVPSWCKTNPSEIVSLIVNLAKKGFTPSQIGVALRDSHAIPRVHSITGSTISVILRKKGLESEIPENLYFLMRKAVTIRKHLDRNRADKDAKFRLSLCESKIHKLSRYYRSRRKLPANWKYTASKASAIVA</sequence>
<dbReference type="InterPro" id="IPR009068">
    <property type="entry name" value="uS15_NS1_RNA-bd_sf"/>
</dbReference>
<dbReference type="GO" id="GO:0003735">
    <property type="term" value="F:structural constituent of ribosome"/>
    <property type="evidence" value="ECO:0007669"/>
    <property type="project" value="InterPro"/>
</dbReference>
<evidence type="ECO:0000259" key="7">
    <source>
        <dbReference type="SMART" id="SM01386"/>
    </source>
</evidence>
<keyword evidence="8" id="KW-1185">Reference proteome</keyword>
<dbReference type="OrthoDB" id="623277at2759"/>
<gene>
    <name evidence="9" type="primary">LOC113796057</name>
</gene>
<keyword evidence="2 6" id="KW-0689">Ribosomal protein</keyword>
<proteinExistence type="inferred from homology"/>
<dbReference type="InterPro" id="IPR000589">
    <property type="entry name" value="Ribosomal_uS15"/>
</dbReference>
<dbReference type="NCBIfam" id="NF006331">
    <property type="entry name" value="PRK08561.1"/>
    <property type="match status" value="1"/>
</dbReference>
<evidence type="ECO:0000256" key="4">
    <source>
        <dbReference type="ARBA" id="ARBA00035165"/>
    </source>
</evidence>
<dbReference type="SMART" id="SM01387">
    <property type="entry name" value="Ribosomal_S15"/>
    <property type="match status" value="1"/>
</dbReference>
<evidence type="ECO:0000256" key="5">
    <source>
        <dbReference type="ARBA" id="ARBA00035470"/>
    </source>
</evidence>
<evidence type="ECO:0000256" key="1">
    <source>
        <dbReference type="ARBA" id="ARBA00008434"/>
    </source>
</evidence>
<dbReference type="FunFam" id="4.10.860.130:FF:000001">
    <property type="entry name" value="40S ribosomal protein S13"/>
    <property type="match status" value="1"/>
</dbReference>
<dbReference type="AlphaFoldDB" id="A0A6P6YBU6"/>
<dbReference type="Gene3D" id="4.10.860.130">
    <property type="match status" value="1"/>
</dbReference>
<dbReference type="PANTHER" id="PTHR11885:SF6">
    <property type="entry name" value="SMALL RIBOSOMAL SUBUNIT PROTEIN US15"/>
    <property type="match status" value="1"/>
</dbReference>
<feature type="domain" description="Small ribosomal subunit protein uS15 N-terminal" evidence="7">
    <location>
        <begin position="1"/>
        <end position="60"/>
    </location>
</feature>
<dbReference type="GO" id="GO:0006412">
    <property type="term" value="P:translation"/>
    <property type="evidence" value="ECO:0007669"/>
    <property type="project" value="InterPro"/>
</dbReference>
<comment type="similarity">
    <text evidence="1 6">Belongs to the universal ribosomal protein uS15 family.</text>
</comment>
<dbReference type="FunFam" id="1.10.287.10:FF:000003">
    <property type="entry name" value="40S ribosomal protein S13"/>
    <property type="match status" value="1"/>
</dbReference>
<dbReference type="PANTHER" id="PTHR11885">
    <property type="entry name" value="RIBOSOMAL PROTEIN S15P/S13E"/>
    <property type="match status" value="1"/>
</dbReference>
<name>A0A6P6YBU6_DERPT</name>
<evidence type="ECO:0000256" key="2">
    <source>
        <dbReference type="ARBA" id="ARBA00022980"/>
    </source>
</evidence>
<dbReference type="PROSITE" id="PS00362">
    <property type="entry name" value="RIBOSOMAL_S15"/>
    <property type="match status" value="1"/>
</dbReference>
<dbReference type="InterPro" id="IPR023029">
    <property type="entry name" value="Ribosomal_uS15_arc_euk"/>
</dbReference>
<dbReference type="Proteomes" id="UP000515146">
    <property type="component" value="Unplaced"/>
</dbReference>
<protein>
    <recommendedName>
        <fullName evidence="4">Small ribosomal subunit protein uS15</fullName>
    </recommendedName>
    <alternativeName>
        <fullName evidence="5">40S ribosomal protein S13</fullName>
    </alternativeName>
</protein>
<evidence type="ECO:0000313" key="8">
    <source>
        <dbReference type="Proteomes" id="UP000515146"/>
    </source>
</evidence>
<evidence type="ECO:0000256" key="6">
    <source>
        <dbReference type="RuleBase" id="RU003919"/>
    </source>
</evidence>
<evidence type="ECO:0000313" key="9">
    <source>
        <dbReference type="RefSeq" id="XP_027202104.1"/>
    </source>
</evidence>
<dbReference type="Gene3D" id="1.10.287.10">
    <property type="entry name" value="S15/NS1, RNA-binding"/>
    <property type="match status" value="1"/>
</dbReference>
<organism evidence="8 9">
    <name type="scientific">Dermatophagoides pteronyssinus</name>
    <name type="common">European house dust mite</name>
    <dbReference type="NCBI Taxonomy" id="6956"/>
    <lineage>
        <taxon>Eukaryota</taxon>
        <taxon>Metazoa</taxon>
        <taxon>Ecdysozoa</taxon>
        <taxon>Arthropoda</taxon>
        <taxon>Chelicerata</taxon>
        <taxon>Arachnida</taxon>
        <taxon>Acari</taxon>
        <taxon>Acariformes</taxon>
        <taxon>Sarcoptiformes</taxon>
        <taxon>Astigmata</taxon>
        <taxon>Psoroptidia</taxon>
        <taxon>Analgoidea</taxon>
        <taxon>Pyroglyphidae</taxon>
        <taxon>Dermatophagoidinae</taxon>
        <taxon>Dermatophagoides</taxon>
    </lineage>
</organism>
<dbReference type="GO" id="GO:0070181">
    <property type="term" value="F:small ribosomal subunit rRNA binding"/>
    <property type="evidence" value="ECO:0007669"/>
    <property type="project" value="TreeGrafter"/>
</dbReference>
<dbReference type="InterPro" id="IPR012606">
    <property type="entry name" value="Ribosomal_uS15_N"/>
</dbReference>
<dbReference type="Pfam" id="PF08069">
    <property type="entry name" value="Ribosomal_S13_N"/>
    <property type="match status" value="1"/>
</dbReference>
<dbReference type="GO" id="GO:0022627">
    <property type="term" value="C:cytosolic small ribosomal subunit"/>
    <property type="evidence" value="ECO:0007669"/>
    <property type="project" value="TreeGrafter"/>
</dbReference>
<dbReference type="Pfam" id="PF00312">
    <property type="entry name" value="Ribosomal_S15"/>
    <property type="match status" value="1"/>
</dbReference>
<dbReference type="RefSeq" id="XP_027202104.1">
    <property type="nucleotide sequence ID" value="XM_027346303.1"/>
</dbReference>
<reference evidence="9" key="1">
    <citation type="submission" date="2025-08" db="UniProtKB">
        <authorList>
            <consortium name="RefSeq"/>
        </authorList>
    </citation>
    <scope>IDENTIFICATION</scope>
    <source>
        <strain evidence="9">Airmid</strain>
    </source>
</reference>